<dbReference type="GO" id="GO:0098552">
    <property type="term" value="C:side of membrane"/>
    <property type="evidence" value="ECO:0007669"/>
    <property type="project" value="UniProtKB-KW"/>
</dbReference>
<evidence type="ECO:0000256" key="3">
    <source>
        <dbReference type="ARBA" id="ARBA00022692"/>
    </source>
</evidence>
<evidence type="ECO:0000313" key="11">
    <source>
        <dbReference type="EMBL" id="KAL1517758.1"/>
    </source>
</evidence>
<keyword evidence="12" id="KW-1185">Reference proteome</keyword>
<sequence length="167" mass="19411">MTPSNTFIVFLVVHSIILSVNAIKCFQCYMTQHPYYFQDDVIVKTCNDMDYSHKFIVDCPESTFCFKRVVNGIFYKQGYTREERGCAPQTYKGEKFDSTLGWMMDKRIVGDAYQDGCKTVEDQGIRTLKIEECYCDSYELCNSSFKPKTYILPITFPLILIIIIITQ</sequence>
<feature type="transmembrane region" description="Helical" evidence="9">
    <location>
        <begin position="150"/>
        <end position="166"/>
    </location>
</feature>
<keyword evidence="6 9" id="KW-0472">Membrane</keyword>
<protein>
    <recommendedName>
        <fullName evidence="13">Protein quiver</fullName>
    </recommendedName>
</protein>
<keyword evidence="8" id="KW-0449">Lipoprotein</keyword>
<evidence type="ECO:0000256" key="4">
    <source>
        <dbReference type="ARBA" id="ARBA00022729"/>
    </source>
</evidence>
<organism evidence="11 12">
    <name type="scientific">Hypothenemus hampei</name>
    <name type="common">Coffee berry borer</name>
    <dbReference type="NCBI Taxonomy" id="57062"/>
    <lineage>
        <taxon>Eukaryota</taxon>
        <taxon>Metazoa</taxon>
        <taxon>Ecdysozoa</taxon>
        <taxon>Arthropoda</taxon>
        <taxon>Hexapoda</taxon>
        <taxon>Insecta</taxon>
        <taxon>Pterygota</taxon>
        <taxon>Neoptera</taxon>
        <taxon>Endopterygota</taxon>
        <taxon>Coleoptera</taxon>
        <taxon>Polyphaga</taxon>
        <taxon>Cucujiformia</taxon>
        <taxon>Curculionidae</taxon>
        <taxon>Scolytinae</taxon>
        <taxon>Hypothenemus</taxon>
    </lineage>
</organism>
<proteinExistence type="predicted"/>
<comment type="caution">
    <text evidence="11">The sequence shown here is derived from an EMBL/GenBank/DDBJ whole genome shotgun (WGS) entry which is preliminary data.</text>
</comment>
<dbReference type="PANTHER" id="PTHR33562">
    <property type="entry name" value="ATILLA, ISOFORM B-RELATED-RELATED"/>
    <property type="match status" value="1"/>
</dbReference>
<keyword evidence="7" id="KW-0325">Glycoprotein</keyword>
<dbReference type="Proteomes" id="UP001566132">
    <property type="component" value="Unassembled WGS sequence"/>
</dbReference>
<evidence type="ECO:0000256" key="5">
    <source>
        <dbReference type="ARBA" id="ARBA00022989"/>
    </source>
</evidence>
<evidence type="ECO:0000256" key="1">
    <source>
        <dbReference type="ARBA" id="ARBA00004589"/>
    </source>
</evidence>
<name>A0ABD1FI94_HYPHA</name>
<evidence type="ECO:0000256" key="7">
    <source>
        <dbReference type="ARBA" id="ARBA00023180"/>
    </source>
</evidence>
<dbReference type="PANTHER" id="PTHR33562:SF29">
    <property type="entry name" value="PROTEIN SLEEPLESS"/>
    <property type="match status" value="1"/>
</dbReference>
<accession>A0ABD1FI94</accession>
<comment type="subcellular location">
    <subcellularLocation>
        <location evidence="1">Membrane</location>
        <topology evidence="1">Lipid-anchor</topology>
        <topology evidence="1">GPI-anchor</topology>
    </subcellularLocation>
</comment>
<reference evidence="11 12" key="1">
    <citation type="submission" date="2024-05" db="EMBL/GenBank/DDBJ databases">
        <title>Genetic variation in Jamaican populations of the coffee berry borer (Hypothenemus hampei).</title>
        <authorList>
            <person name="Errbii M."/>
            <person name="Myrie A."/>
        </authorList>
    </citation>
    <scope>NUCLEOTIDE SEQUENCE [LARGE SCALE GENOMIC DNA]</scope>
    <source>
        <strain evidence="11">JA-Hopewell-2020-01-JO</strain>
        <tissue evidence="11">Whole body</tissue>
    </source>
</reference>
<keyword evidence="4 10" id="KW-0732">Signal</keyword>
<dbReference type="Pfam" id="PF17064">
    <property type="entry name" value="QVR"/>
    <property type="match status" value="1"/>
</dbReference>
<evidence type="ECO:0000256" key="8">
    <source>
        <dbReference type="ARBA" id="ARBA00023288"/>
    </source>
</evidence>
<evidence type="ECO:0000313" key="12">
    <source>
        <dbReference type="Proteomes" id="UP001566132"/>
    </source>
</evidence>
<evidence type="ECO:0000256" key="9">
    <source>
        <dbReference type="SAM" id="Phobius"/>
    </source>
</evidence>
<keyword evidence="2" id="KW-0336">GPI-anchor</keyword>
<feature type="signal peptide" evidence="10">
    <location>
        <begin position="1"/>
        <end position="22"/>
    </location>
</feature>
<evidence type="ECO:0000256" key="10">
    <source>
        <dbReference type="SAM" id="SignalP"/>
    </source>
</evidence>
<keyword evidence="3 9" id="KW-0812">Transmembrane</keyword>
<feature type="chain" id="PRO_5044814899" description="Protein quiver" evidence="10">
    <location>
        <begin position="23"/>
        <end position="167"/>
    </location>
</feature>
<evidence type="ECO:0000256" key="2">
    <source>
        <dbReference type="ARBA" id="ARBA00022622"/>
    </source>
</evidence>
<dbReference type="EMBL" id="JBDJPC010000001">
    <property type="protein sequence ID" value="KAL1517758.1"/>
    <property type="molecule type" value="Genomic_DNA"/>
</dbReference>
<gene>
    <name evidence="11" type="ORF">ABEB36_001484</name>
</gene>
<keyword evidence="5 9" id="KW-1133">Transmembrane helix</keyword>
<dbReference type="AlphaFoldDB" id="A0ABD1FI94"/>
<evidence type="ECO:0008006" key="13">
    <source>
        <dbReference type="Google" id="ProtNLM"/>
    </source>
</evidence>
<evidence type="ECO:0000256" key="6">
    <source>
        <dbReference type="ARBA" id="ARBA00023136"/>
    </source>
</evidence>
<dbReference type="InterPro" id="IPR031424">
    <property type="entry name" value="QVR-like"/>
</dbReference>
<dbReference type="InterPro" id="IPR050975">
    <property type="entry name" value="Sleep_regulator"/>
</dbReference>